<dbReference type="GO" id="GO:0034220">
    <property type="term" value="P:monoatomic ion transmembrane transport"/>
    <property type="evidence" value="ECO:0007669"/>
    <property type="project" value="InterPro"/>
</dbReference>
<evidence type="ECO:0000256" key="1">
    <source>
        <dbReference type="ARBA" id="ARBA00004571"/>
    </source>
</evidence>
<keyword evidence="14" id="KW-1185">Reference proteome</keyword>
<dbReference type="AlphaFoldDB" id="A0A848IGG8"/>
<reference evidence="13 14" key="1">
    <citation type="submission" date="2020-04" db="EMBL/GenBank/DDBJ databases">
        <title>Paraburkholderia sp. RP-4-7 isolated from soil.</title>
        <authorList>
            <person name="Dahal R.H."/>
        </authorList>
    </citation>
    <scope>NUCLEOTIDE SEQUENCE [LARGE SCALE GENOMIC DNA]</scope>
    <source>
        <strain evidence="13 14">RP-4-7</strain>
    </source>
</reference>
<dbReference type="PANTHER" id="PTHR34501:SF9">
    <property type="entry name" value="MAJOR OUTER MEMBRANE PROTEIN P.IA"/>
    <property type="match status" value="1"/>
</dbReference>
<sequence length="380" mass="40781">MKKTFAYAACGLCFGTLVAQPVAFAQSSVTLYGKIDTGLTYVSNEGGAHNYRADDSKMYGNRWGLLGTEDLGNGLKAVFRLENGFALNTGKLKQGGAEFGRQAYVGLSNDWGTLTFGNQYDFTNDYLLQYNISAFATGYSIHQGDFDRVGGDRLQNAVKFSSADFKGFSFGGMYSFSNRAGDFHNGSAWSAGANYANGPVGVSVAYTRLNQPNGLAALDPYAAIGVTQFLGQTVATRDPVTGAVTDLFADTPFNVDSQGTFGVGASYTISKLTVMGNFTDTTFKGYGESSSMKVYELGGMYNFTPALFGVLGVQHTDFERQHWNSLSVGATYALSKRTSVYAGADFLRASSGVDANIGYNFTPSSTNHQNMARIGMFHSF</sequence>
<evidence type="ECO:0000256" key="8">
    <source>
        <dbReference type="ARBA" id="ARBA00023114"/>
    </source>
</evidence>
<dbReference type="InterPro" id="IPR033900">
    <property type="entry name" value="Gram_neg_porin_domain"/>
</dbReference>
<feature type="domain" description="Porin" evidence="12">
    <location>
        <begin position="22"/>
        <end position="349"/>
    </location>
</feature>
<comment type="subunit">
    <text evidence="2">Homotrimer.</text>
</comment>
<keyword evidence="4" id="KW-1134">Transmembrane beta strand</keyword>
<evidence type="ECO:0000256" key="6">
    <source>
        <dbReference type="ARBA" id="ARBA00022729"/>
    </source>
</evidence>
<dbReference type="PRINTS" id="PR00184">
    <property type="entry name" value="NEISSPPORIN"/>
</dbReference>
<evidence type="ECO:0000256" key="2">
    <source>
        <dbReference type="ARBA" id="ARBA00011233"/>
    </source>
</evidence>
<comment type="subcellular location">
    <subcellularLocation>
        <location evidence="1">Cell outer membrane</location>
        <topology evidence="1">Multi-pass membrane protein</topology>
    </subcellularLocation>
</comment>
<dbReference type="GO" id="GO:0009279">
    <property type="term" value="C:cell outer membrane"/>
    <property type="evidence" value="ECO:0007669"/>
    <property type="project" value="UniProtKB-SubCell"/>
</dbReference>
<dbReference type="PANTHER" id="PTHR34501">
    <property type="entry name" value="PROTEIN YDDL-RELATED"/>
    <property type="match status" value="1"/>
</dbReference>
<organism evidence="13 14">
    <name type="scientific">Paraburkholderia polaris</name>
    <dbReference type="NCBI Taxonomy" id="2728848"/>
    <lineage>
        <taxon>Bacteria</taxon>
        <taxon>Pseudomonadati</taxon>
        <taxon>Pseudomonadota</taxon>
        <taxon>Betaproteobacteria</taxon>
        <taxon>Burkholderiales</taxon>
        <taxon>Burkholderiaceae</taxon>
        <taxon>Paraburkholderia</taxon>
    </lineage>
</organism>
<feature type="signal peptide" evidence="11">
    <location>
        <begin position="1"/>
        <end position="25"/>
    </location>
</feature>
<dbReference type="PRINTS" id="PR00182">
    <property type="entry name" value="ECOLNEIPORIN"/>
</dbReference>
<dbReference type="Pfam" id="PF13609">
    <property type="entry name" value="Porin_4"/>
    <property type="match status" value="1"/>
</dbReference>
<keyword evidence="6 11" id="KW-0732">Signal</keyword>
<dbReference type="InterPro" id="IPR001702">
    <property type="entry name" value="Porin_Gram-ve"/>
</dbReference>
<keyword evidence="7" id="KW-0406">Ion transport</keyword>
<dbReference type="Gene3D" id="2.40.160.10">
    <property type="entry name" value="Porin"/>
    <property type="match status" value="1"/>
</dbReference>
<dbReference type="SUPFAM" id="SSF56935">
    <property type="entry name" value="Porins"/>
    <property type="match status" value="1"/>
</dbReference>
<evidence type="ECO:0000256" key="3">
    <source>
        <dbReference type="ARBA" id="ARBA00022448"/>
    </source>
</evidence>
<feature type="chain" id="PRO_5032934907" evidence="11">
    <location>
        <begin position="26"/>
        <end position="380"/>
    </location>
</feature>
<keyword evidence="5" id="KW-0812">Transmembrane</keyword>
<proteinExistence type="predicted"/>
<dbReference type="InterPro" id="IPR050298">
    <property type="entry name" value="Gram-neg_bact_OMP"/>
</dbReference>
<keyword evidence="3" id="KW-0813">Transport</keyword>
<dbReference type="InterPro" id="IPR002299">
    <property type="entry name" value="Porin_Neis"/>
</dbReference>
<gene>
    <name evidence="13" type="ORF">HHL24_13975</name>
</gene>
<dbReference type="GO" id="GO:0015288">
    <property type="term" value="F:porin activity"/>
    <property type="evidence" value="ECO:0007669"/>
    <property type="project" value="UniProtKB-KW"/>
</dbReference>
<name>A0A848IGG8_9BURK</name>
<evidence type="ECO:0000256" key="5">
    <source>
        <dbReference type="ARBA" id="ARBA00022692"/>
    </source>
</evidence>
<evidence type="ECO:0000313" key="13">
    <source>
        <dbReference type="EMBL" id="NML99044.1"/>
    </source>
</evidence>
<comment type="caution">
    <text evidence="13">The sequence shown here is derived from an EMBL/GenBank/DDBJ whole genome shotgun (WGS) entry which is preliminary data.</text>
</comment>
<evidence type="ECO:0000256" key="10">
    <source>
        <dbReference type="ARBA" id="ARBA00023237"/>
    </source>
</evidence>
<dbReference type="InterPro" id="IPR023614">
    <property type="entry name" value="Porin_dom_sf"/>
</dbReference>
<dbReference type="GO" id="GO:0046930">
    <property type="term" value="C:pore complex"/>
    <property type="evidence" value="ECO:0007669"/>
    <property type="project" value="UniProtKB-KW"/>
</dbReference>
<keyword evidence="9" id="KW-0472">Membrane</keyword>
<evidence type="ECO:0000259" key="12">
    <source>
        <dbReference type="Pfam" id="PF13609"/>
    </source>
</evidence>
<evidence type="ECO:0000256" key="9">
    <source>
        <dbReference type="ARBA" id="ARBA00023136"/>
    </source>
</evidence>
<dbReference type="EMBL" id="JABBGJ010000013">
    <property type="protein sequence ID" value="NML99044.1"/>
    <property type="molecule type" value="Genomic_DNA"/>
</dbReference>
<dbReference type="CDD" id="cd00342">
    <property type="entry name" value="gram_neg_porins"/>
    <property type="match status" value="1"/>
</dbReference>
<dbReference type="RefSeq" id="WP_169486042.1">
    <property type="nucleotide sequence ID" value="NZ_JABBGJ010000013.1"/>
</dbReference>
<accession>A0A848IGG8</accession>
<evidence type="ECO:0000256" key="4">
    <source>
        <dbReference type="ARBA" id="ARBA00022452"/>
    </source>
</evidence>
<keyword evidence="10" id="KW-0998">Cell outer membrane</keyword>
<evidence type="ECO:0000256" key="7">
    <source>
        <dbReference type="ARBA" id="ARBA00023065"/>
    </source>
</evidence>
<evidence type="ECO:0000256" key="11">
    <source>
        <dbReference type="SAM" id="SignalP"/>
    </source>
</evidence>
<evidence type="ECO:0000313" key="14">
    <source>
        <dbReference type="Proteomes" id="UP000544134"/>
    </source>
</evidence>
<dbReference type="Proteomes" id="UP000544134">
    <property type="component" value="Unassembled WGS sequence"/>
</dbReference>
<keyword evidence="8" id="KW-0626">Porin</keyword>
<protein>
    <submittedName>
        <fullName evidence="13">Porin</fullName>
    </submittedName>
</protein>